<reference evidence="9" key="1">
    <citation type="submission" date="2023-02" db="EMBL/GenBank/DDBJ databases">
        <title>Tahibacter soli sp. nov. isolated from soil.</title>
        <authorList>
            <person name="Baek J.H."/>
            <person name="Lee J.K."/>
            <person name="Choi D.G."/>
            <person name="Jeon C.O."/>
        </authorList>
    </citation>
    <scope>NUCLEOTIDE SEQUENCE</scope>
    <source>
        <strain evidence="9">BL</strain>
    </source>
</reference>
<dbReference type="GO" id="GO:0000976">
    <property type="term" value="F:transcription cis-regulatory region binding"/>
    <property type="evidence" value="ECO:0007669"/>
    <property type="project" value="TreeGrafter"/>
</dbReference>
<comment type="subunit">
    <text evidence="7">Forms oligomers.</text>
</comment>
<evidence type="ECO:0000256" key="5">
    <source>
        <dbReference type="ARBA" id="ARBA00023125"/>
    </source>
</evidence>
<evidence type="ECO:0000256" key="3">
    <source>
        <dbReference type="ARBA" id="ARBA00022737"/>
    </source>
</evidence>
<keyword evidence="5 7" id="KW-0238">DNA-binding</keyword>
<proteinExistence type="inferred from homology"/>
<comment type="subcellular location">
    <subcellularLocation>
        <location evidence="7">Cytoplasm</location>
        <location evidence="7">Nucleoid</location>
    </subcellularLocation>
</comment>
<keyword evidence="4 7" id="KW-0805">Transcription regulation</keyword>
<gene>
    <name evidence="7" type="primary">mraZ</name>
    <name evidence="9" type="ORF">OD750_008545</name>
</gene>
<feature type="domain" description="SpoVT-AbrB" evidence="8">
    <location>
        <begin position="82"/>
        <end position="125"/>
    </location>
</feature>
<dbReference type="InterPro" id="IPR003444">
    <property type="entry name" value="MraZ"/>
</dbReference>
<name>A0A9X3YHN8_9GAMM</name>
<dbReference type="PANTHER" id="PTHR34701:SF1">
    <property type="entry name" value="TRANSCRIPTIONAL REGULATOR MRAZ"/>
    <property type="match status" value="1"/>
</dbReference>
<dbReference type="EMBL" id="JAOVZO020000012">
    <property type="protein sequence ID" value="MDC8012594.1"/>
    <property type="molecule type" value="Genomic_DNA"/>
</dbReference>
<dbReference type="PANTHER" id="PTHR34701">
    <property type="entry name" value="TRANSCRIPTIONAL REGULATOR MRAZ"/>
    <property type="match status" value="1"/>
</dbReference>
<dbReference type="InterPro" id="IPR035644">
    <property type="entry name" value="MraZ_C"/>
</dbReference>
<evidence type="ECO:0000313" key="9">
    <source>
        <dbReference type="EMBL" id="MDC8012594.1"/>
    </source>
</evidence>
<dbReference type="CDD" id="cd16321">
    <property type="entry name" value="MraZ_C"/>
    <property type="match status" value="1"/>
</dbReference>
<dbReference type="AlphaFoldDB" id="A0A9X3YHN8"/>
<keyword evidence="6 7" id="KW-0804">Transcription</keyword>
<dbReference type="Gene3D" id="3.40.1550.20">
    <property type="entry name" value="Transcriptional regulator MraZ domain"/>
    <property type="match status" value="1"/>
</dbReference>
<evidence type="ECO:0000256" key="7">
    <source>
        <dbReference type="HAMAP-Rule" id="MF_01008"/>
    </source>
</evidence>
<dbReference type="GO" id="GO:0005737">
    <property type="term" value="C:cytoplasm"/>
    <property type="evidence" value="ECO:0007669"/>
    <property type="project" value="UniProtKB-UniRule"/>
</dbReference>
<dbReference type="GO" id="GO:0009295">
    <property type="term" value="C:nucleoid"/>
    <property type="evidence" value="ECO:0007669"/>
    <property type="project" value="UniProtKB-SubCell"/>
</dbReference>
<dbReference type="InterPro" id="IPR037914">
    <property type="entry name" value="SpoVT-AbrB_sf"/>
</dbReference>
<evidence type="ECO:0000256" key="1">
    <source>
        <dbReference type="ARBA" id="ARBA00013860"/>
    </source>
</evidence>
<dbReference type="GO" id="GO:0003700">
    <property type="term" value="F:DNA-binding transcription factor activity"/>
    <property type="evidence" value="ECO:0007669"/>
    <property type="project" value="UniProtKB-UniRule"/>
</dbReference>
<dbReference type="RefSeq" id="WP_263543888.1">
    <property type="nucleotide sequence ID" value="NZ_JAOVZO020000012.1"/>
</dbReference>
<keyword evidence="2 7" id="KW-0963">Cytoplasm</keyword>
<dbReference type="Pfam" id="PF02381">
    <property type="entry name" value="MraZ"/>
    <property type="match status" value="2"/>
</dbReference>
<accession>A0A9X3YHN8</accession>
<protein>
    <recommendedName>
        <fullName evidence="1 7">Transcriptional regulator MraZ</fullName>
    </recommendedName>
</protein>
<evidence type="ECO:0000256" key="6">
    <source>
        <dbReference type="ARBA" id="ARBA00023163"/>
    </source>
</evidence>
<dbReference type="GO" id="GO:2000143">
    <property type="term" value="P:negative regulation of DNA-templated transcription initiation"/>
    <property type="evidence" value="ECO:0007669"/>
    <property type="project" value="TreeGrafter"/>
</dbReference>
<dbReference type="Proteomes" id="UP001139971">
    <property type="component" value="Unassembled WGS sequence"/>
</dbReference>
<keyword evidence="10" id="KW-1185">Reference proteome</keyword>
<comment type="caution">
    <text evidence="9">The sequence shown here is derived from an EMBL/GenBank/DDBJ whole genome shotgun (WGS) entry which is preliminary data.</text>
</comment>
<evidence type="ECO:0000259" key="8">
    <source>
        <dbReference type="PROSITE" id="PS51740"/>
    </source>
</evidence>
<evidence type="ECO:0000256" key="2">
    <source>
        <dbReference type="ARBA" id="ARBA00022490"/>
    </source>
</evidence>
<dbReference type="HAMAP" id="MF_01008">
    <property type="entry name" value="MraZ"/>
    <property type="match status" value="1"/>
</dbReference>
<organism evidence="9 10">
    <name type="scientific">Tahibacter soli</name>
    <dbReference type="NCBI Taxonomy" id="2983605"/>
    <lineage>
        <taxon>Bacteria</taxon>
        <taxon>Pseudomonadati</taxon>
        <taxon>Pseudomonadota</taxon>
        <taxon>Gammaproteobacteria</taxon>
        <taxon>Lysobacterales</taxon>
        <taxon>Rhodanobacteraceae</taxon>
        <taxon>Tahibacter</taxon>
    </lineage>
</organism>
<sequence>MFQGESAITIDEKGRLAVPTSFREQIAKVCGGRLVFTYNPFELGSLWLFPVGEWETLRDQVNALPGVKAVHRAMQMKVVGAAAHVELDSAARILVPASQRAAVGIDRKAVLLGMGSKFELWSEQAHLAKIHQVIGEADITEEMMDLKL</sequence>
<dbReference type="InterPro" id="IPR038619">
    <property type="entry name" value="MraZ_sf"/>
</dbReference>
<evidence type="ECO:0000256" key="4">
    <source>
        <dbReference type="ARBA" id="ARBA00023015"/>
    </source>
</evidence>
<dbReference type="InterPro" id="IPR007159">
    <property type="entry name" value="SpoVT-AbrB_dom"/>
</dbReference>
<dbReference type="PROSITE" id="PS51740">
    <property type="entry name" value="SPOVT_ABRB"/>
    <property type="match status" value="2"/>
</dbReference>
<keyword evidence="3" id="KW-0677">Repeat</keyword>
<feature type="domain" description="SpoVT-AbrB" evidence="8">
    <location>
        <begin position="5"/>
        <end position="53"/>
    </location>
</feature>
<dbReference type="InterPro" id="IPR035642">
    <property type="entry name" value="MraZ_N"/>
</dbReference>
<dbReference type="CDD" id="cd16320">
    <property type="entry name" value="MraZ_N"/>
    <property type="match status" value="1"/>
</dbReference>
<comment type="similarity">
    <text evidence="7">Belongs to the MraZ family.</text>
</comment>
<evidence type="ECO:0000313" key="10">
    <source>
        <dbReference type="Proteomes" id="UP001139971"/>
    </source>
</evidence>
<dbReference type="SUPFAM" id="SSF89447">
    <property type="entry name" value="AbrB/MazE/MraZ-like"/>
    <property type="match status" value="1"/>
</dbReference>
<dbReference type="InterPro" id="IPR020603">
    <property type="entry name" value="MraZ_dom"/>
</dbReference>